<evidence type="ECO:0000259" key="1">
    <source>
        <dbReference type="Pfam" id="PF00156"/>
    </source>
</evidence>
<protein>
    <submittedName>
        <fullName evidence="2">Phosphoribosyltransferase</fullName>
    </submittedName>
</protein>
<dbReference type="RefSeq" id="WP_161026286.1">
    <property type="nucleotide sequence ID" value="NZ_WWCJ01000009.1"/>
</dbReference>
<dbReference type="EMBL" id="WWCJ01000009">
    <property type="protein sequence ID" value="MYN03317.1"/>
    <property type="molecule type" value="Genomic_DNA"/>
</dbReference>
<keyword evidence="2" id="KW-0808">Transferase</keyword>
<dbReference type="Gene3D" id="3.30.1310.20">
    <property type="entry name" value="PRTase-like"/>
    <property type="match status" value="1"/>
</dbReference>
<keyword evidence="3" id="KW-1185">Reference proteome</keyword>
<dbReference type="InterPro" id="IPR029057">
    <property type="entry name" value="PRTase-like"/>
</dbReference>
<dbReference type="CDD" id="cd06223">
    <property type="entry name" value="PRTases_typeI"/>
    <property type="match status" value="1"/>
</dbReference>
<evidence type="ECO:0000313" key="2">
    <source>
        <dbReference type="EMBL" id="MYN03317.1"/>
    </source>
</evidence>
<dbReference type="SUPFAM" id="SSF53271">
    <property type="entry name" value="PRTase-like"/>
    <property type="match status" value="1"/>
</dbReference>
<reference evidence="2 3" key="1">
    <citation type="submission" date="2019-12" db="EMBL/GenBank/DDBJ databases">
        <title>Novel species isolated from a subtropical stream in China.</title>
        <authorList>
            <person name="Lu H."/>
        </authorList>
    </citation>
    <scope>NUCLEOTIDE SEQUENCE [LARGE SCALE GENOMIC DNA]</scope>
    <source>
        <strain evidence="2 3">DS3</strain>
    </source>
</reference>
<dbReference type="Proteomes" id="UP000448575">
    <property type="component" value="Unassembled WGS sequence"/>
</dbReference>
<dbReference type="AlphaFoldDB" id="A0A6N9HJ57"/>
<dbReference type="GO" id="GO:0016757">
    <property type="term" value="F:glycosyltransferase activity"/>
    <property type="evidence" value="ECO:0007669"/>
    <property type="project" value="UniProtKB-KW"/>
</dbReference>
<accession>A0A6N9HJ57</accession>
<dbReference type="Gene3D" id="3.40.50.2020">
    <property type="match status" value="1"/>
</dbReference>
<gene>
    <name evidence="2" type="ORF">GTP41_14570</name>
</gene>
<dbReference type="InterPro" id="IPR000836">
    <property type="entry name" value="PRTase_dom"/>
</dbReference>
<sequence length="213" mass="23036">MDDFELPLEDRAQAAELLAAKLSGLRGKHPLILAIPRGAVPIGRILADRLQGELDVVLVRKIPSAIDPELAVGAVDEIGNRTLAPYFDRTRTSMEWVEMQTKEQLALMARRRASYGQARPPAAIAGRIVVIVDDGLATGSTMAAALRSVRARQPARLIAAVPVAAPDSLEAIAPLADEIIALATPMNFTSVSRLYRSFPQVEEDEVLRLLRTG</sequence>
<name>A0A6N9HJ57_9BURK</name>
<evidence type="ECO:0000313" key="3">
    <source>
        <dbReference type="Proteomes" id="UP000448575"/>
    </source>
</evidence>
<feature type="domain" description="Phosphoribosyltransferase" evidence="1">
    <location>
        <begin position="12"/>
        <end position="172"/>
    </location>
</feature>
<proteinExistence type="predicted"/>
<comment type="caution">
    <text evidence="2">The sequence shown here is derived from an EMBL/GenBank/DDBJ whole genome shotgun (WGS) entry which is preliminary data.</text>
</comment>
<keyword evidence="2" id="KW-0328">Glycosyltransferase</keyword>
<organism evidence="2 3">
    <name type="scientific">Pseudoduganella guangdongensis</name>
    <dbReference type="NCBI Taxonomy" id="2692179"/>
    <lineage>
        <taxon>Bacteria</taxon>
        <taxon>Pseudomonadati</taxon>
        <taxon>Pseudomonadota</taxon>
        <taxon>Betaproteobacteria</taxon>
        <taxon>Burkholderiales</taxon>
        <taxon>Oxalobacteraceae</taxon>
        <taxon>Telluria group</taxon>
        <taxon>Pseudoduganella</taxon>
    </lineage>
</organism>
<dbReference type="Pfam" id="PF00156">
    <property type="entry name" value="Pribosyltran"/>
    <property type="match status" value="1"/>
</dbReference>